<accession>A0A1G9YTK9</accession>
<dbReference type="Gene3D" id="1.10.260.40">
    <property type="entry name" value="lambda repressor-like DNA-binding domains"/>
    <property type="match status" value="1"/>
</dbReference>
<dbReference type="PROSITE" id="PS50943">
    <property type="entry name" value="HTH_CROC1"/>
    <property type="match status" value="1"/>
</dbReference>
<evidence type="ECO:0000256" key="1">
    <source>
        <dbReference type="ARBA" id="ARBA00023125"/>
    </source>
</evidence>
<dbReference type="Pfam" id="PF01381">
    <property type="entry name" value="HTH_3"/>
    <property type="match status" value="1"/>
</dbReference>
<evidence type="ECO:0000313" key="4">
    <source>
        <dbReference type="EMBL" id="SDN12529.1"/>
    </source>
</evidence>
<proteinExistence type="predicted"/>
<dbReference type="AlphaFoldDB" id="A0A1G9YTK9"/>
<dbReference type="Proteomes" id="UP000214880">
    <property type="component" value="Unassembled WGS sequence"/>
</dbReference>
<dbReference type="STRING" id="146817.SAMN04488502_11266"/>
<protein>
    <submittedName>
        <fullName evidence="4">DNA-binding transcriptional regulator, XRE-family HTH domain</fullName>
    </submittedName>
</protein>
<reference evidence="4 5" key="1">
    <citation type="submission" date="2016-10" db="EMBL/GenBank/DDBJ databases">
        <authorList>
            <person name="de Groot N.N."/>
        </authorList>
    </citation>
    <scope>NUCLEOTIDE SEQUENCE [LARGE SCALE GENOMIC DNA]</scope>
    <source>
        <strain evidence="4 5">DSM 1736</strain>
    </source>
</reference>
<organism evidence="4 5">
    <name type="scientific">Dendrosporobacter quercicolus</name>
    <dbReference type="NCBI Taxonomy" id="146817"/>
    <lineage>
        <taxon>Bacteria</taxon>
        <taxon>Bacillati</taxon>
        <taxon>Bacillota</taxon>
        <taxon>Negativicutes</taxon>
        <taxon>Selenomonadales</taxon>
        <taxon>Sporomusaceae</taxon>
        <taxon>Dendrosporobacter</taxon>
    </lineage>
</organism>
<dbReference type="EMBL" id="FNHB01000012">
    <property type="protein sequence ID" value="SDN12529.1"/>
    <property type="molecule type" value="Genomic_DNA"/>
</dbReference>
<dbReference type="GO" id="GO:0003677">
    <property type="term" value="F:DNA binding"/>
    <property type="evidence" value="ECO:0007669"/>
    <property type="project" value="UniProtKB-KW"/>
</dbReference>
<dbReference type="InterPro" id="IPR010982">
    <property type="entry name" value="Lambda_DNA-bd_dom_sf"/>
</dbReference>
<dbReference type="SMART" id="SM00530">
    <property type="entry name" value="HTH_XRE"/>
    <property type="match status" value="1"/>
</dbReference>
<evidence type="ECO:0000259" key="3">
    <source>
        <dbReference type="PROSITE" id="PS50943"/>
    </source>
</evidence>
<feature type="domain" description="HTH cro/C1-type" evidence="3">
    <location>
        <begin position="9"/>
        <end position="63"/>
    </location>
</feature>
<keyword evidence="5" id="KW-1185">Reference proteome</keyword>
<dbReference type="InterPro" id="IPR001387">
    <property type="entry name" value="Cro/C1-type_HTH"/>
</dbReference>
<evidence type="ECO:0000313" key="5">
    <source>
        <dbReference type="Proteomes" id="UP000214880"/>
    </source>
</evidence>
<dbReference type="SUPFAM" id="SSF47413">
    <property type="entry name" value="lambda repressor-like DNA-binding domains"/>
    <property type="match status" value="1"/>
</dbReference>
<name>A0A1G9YTK9_9FIRM</name>
<dbReference type="PANTHER" id="PTHR46558">
    <property type="entry name" value="TRACRIPTIONAL REGULATORY PROTEIN-RELATED-RELATED"/>
    <property type="match status" value="1"/>
</dbReference>
<sequence length="161" mass="18360">MILTFGDKLKKIRTERNMSQEELGELLGTSKQVISRYETNQRTPKITVVEEYARKLNVPLEYLVNHSIPEISGISQLKTTTPPATPNPLPPLTAKDERSIKKRLESILTDLTPGNSGLAYYDGDEPMSDEDKELLRISLENTIRLAKQMAKQKFTPKKYRK</sequence>
<keyword evidence="1 4" id="KW-0238">DNA-binding</keyword>
<dbReference type="PANTHER" id="PTHR46558:SF11">
    <property type="entry name" value="HTH-TYPE TRANSCRIPTIONAL REGULATOR XRE"/>
    <property type="match status" value="1"/>
</dbReference>
<dbReference type="RefSeq" id="WP_092074760.1">
    <property type="nucleotide sequence ID" value="NZ_FNHB01000012.1"/>
</dbReference>
<evidence type="ECO:0000256" key="2">
    <source>
        <dbReference type="SAM" id="MobiDB-lite"/>
    </source>
</evidence>
<dbReference type="OrthoDB" id="5190137at2"/>
<gene>
    <name evidence="4" type="ORF">SAMN04488502_11266</name>
</gene>
<dbReference type="CDD" id="cd00093">
    <property type="entry name" value="HTH_XRE"/>
    <property type="match status" value="1"/>
</dbReference>
<feature type="region of interest" description="Disordered" evidence="2">
    <location>
        <begin position="75"/>
        <end position="97"/>
    </location>
</feature>